<proteinExistence type="predicted"/>
<dbReference type="SUPFAM" id="SSF55331">
    <property type="entry name" value="Tautomerase/MIF"/>
    <property type="match status" value="1"/>
</dbReference>
<accession>A0ABW4LFV2</accession>
<gene>
    <name evidence="1" type="ORF">ACFSBI_08655</name>
</gene>
<dbReference type="Proteomes" id="UP001597347">
    <property type="component" value="Unassembled WGS sequence"/>
</dbReference>
<keyword evidence="2" id="KW-1185">Reference proteome</keyword>
<evidence type="ECO:0000313" key="2">
    <source>
        <dbReference type="Proteomes" id="UP001597347"/>
    </source>
</evidence>
<dbReference type="Pfam" id="PF14552">
    <property type="entry name" value="Tautomerase_2"/>
    <property type="match status" value="1"/>
</dbReference>
<reference evidence="2" key="1">
    <citation type="journal article" date="2019" name="Int. J. Syst. Evol. Microbiol.">
        <title>The Global Catalogue of Microorganisms (GCM) 10K type strain sequencing project: providing services to taxonomists for standard genome sequencing and annotation.</title>
        <authorList>
            <consortium name="The Broad Institute Genomics Platform"/>
            <consortium name="The Broad Institute Genome Sequencing Center for Infectious Disease"/>
            <person name="Wu L."/>
            <person name="Ma J."/>
        </authorList>
    </citation>
    <scope>NUCLEOTIDE SEQUENCE [LARGE SCALE GENOMIC DNA]</scope>
    <source>
        <strain evidence="2">CGMCC 1.12471</strain>
    </source>
</reference>
<evidence type="ECO:0000313" key="1">
    <source>
        <dbReference type="EMBL" id="MFD1721618.1"/>
    </source>
</evidence>
<dbReference type="PANTHER" id="PTHR38460:SF1">
    <property type="entry name" value="TAUTOMERASE YOLI-RELATED"/>
    <property type="match status" value="1"/>
</dbReference>
<dbReference type="PANTHER" id="PTHR38460">
    <property type="entry name" value="TAUTOMERASE YOLI-RELATED"/>
    <property type="match status" value="1"/>
</dbReference>
<dbReference type="RefSeq" id="WP_377934016.1">
    <property type="nucleotide sequence ID" value="NZ_JBHUEA010000011.1"/>
</dbReference>
<comment type="caution">
    <text evidence="1">The sequence shown here is derived from an EMBL/GenBank/DDBJ whole genome shotgun (WGS) entry which is preliminary data.</text>
</comment>
<dbReference type="InterPro" id="IPR037479">
    <property type="entry name" value="Tauto_MSAD"/>
</dbReference>
<dbReference type="InterPro" id="IPR014347">
    <property type="entry name" value="Tautomerase/MIF_sf"/>
</dbReference>
<dbReference type="EMBL" id="JBHUEA010000011">
    <property type="protein sequence ID" value="MFD1721618.1"/>
    <property type="molecule type" value="Genomic_DNA"/>
</dbReference>
<sequence length="126" mass="14344">MPHARIDLHEHHRPHLEEYSRAILAGMVKGLEMPEWDLFQSFRLHQPGELVFNRTFPGVQRDDIIFIELLAQVGYTDEQKQAGMAGIVDELEKVGVKRDDVMLDFLEVHGAAWYPLATAEHVAAEG</sequence>
<organism evidence="1 2">
    <name type="scientific">Amnibacterium endophyticum</name>
    <dbReference type="NCBI Taxonomy" id="2109337"/>
    <lineage>
        <taxon>Bacteria</taxon>
        <taxon>Bacillati</taxon>
        <taxon>Actinomycetota</taxon>
        <taxon>Actinomycetes</taxon>
        <taxon>Micrococcales</taxon>
        <taxon>Microbacteriaceae</taxon>
        <taxon>Amnibacterium</taxon>
    </lineage>
</organism>
<dbReference type="Gene3D" id="3.30.429.10">
    <property type="entry name" value="Macrophage Migration Inhibitory Factor"/>
    <property type="match status" value="1"/>
</dbReference>
<name>A0ABW4LFV2_9MICO</name>
<protein>
    <submittedName>
        <fullName evidence="1">Tautomerase family protein</fullName>
    </submittedName>
</protein>